<reference evidence="2 3" key="1">
    <citation type="submission" date="2017-02" db="EMBL/GenBank/DDBJ databases">
        <title>The new phylogeny of genus Mycobacterium.</title>
        <authorList>
            <person name="Tortoli E."/>
            <person name="Trovato A."/>
            <person name="Cirillo D.M."/>
        </authorList>
    </citation>
    <scope>NUCLEOTIDE SEQUENCE [LARGE SCALE GENOMIC DNA]</scope>
    <source>
        <strain evidence="2 3">DSM 44471</strain>
    </source>
</reference>
<sequence>MEIGTTDTARAPVTEQYAGIATDTADTAVIIAKAARGAHGTDAADTAITHQQAAIAAHTAHTVIRAGTGESGTALPAVAEQPGRTAGKTGDVCGGTVGAGPAVAEQEPAGAEVADGQPLP</sequence>
<evidence type="ECO:0000313" key="3">
    <source>
        <dbReference type="Proteomes" id="UP000192566"/>
    </source>
</evidence>
<gene>
    <name evidence="2" type="ORF">BST25_19550</name>
</gene>
<dbReference type="Proteomes" id="UP000192566">
    <property type="component" value="Unassembled WGS sequence"/>
</dbReference>
<dbReference type="EMBL" id="MVHR01000036">
    <property type="protein sequence ID" value="ORA70341.1"/>
    <property type="molecule type" value="Genomic_DNA"/>
</dbReference>
<protein>
    <submittedName>
        <fullName evidence="2">Uncharacterized protein</fullName>
    </submittedName>
</protein>
<accession>A0A1X0DD61</accession>
<evidence type="ECO:0000313" key="2">
    <source>
        <dbReference type="EMBL" id="ORA70341.1"/>
    </source>
</evidence>
<organism evidence="2 3">
    <name type="scientific">Mycobacterium heidelbergense</name>
    <dbReference type="NCBI Taxonomy" id="53376"/>
    <lineage>
        <taxon>Bacteria</taxon>
        <taxon>Bacillati</taxon>
        <taxon>Actinomycetota</taxon>
        <taxon>Actinomycetes</taxon>
        <taxon>Mycobacteriales</taxon>
        <taxon>Mycobacteriaceae</taxon>
        <taxon>Mycobacterium</taxon>
        <taxon>Mycobacterium simiae complex</taxon>
    </lineage>
</organism>
<dbReference type="AlphaFoldDB" id="A0A1X0DD61"/>
<proteinExistence type="predicted"/>
<comment type="caution">
    <text evidence="2">The sequence shown here is derived from an EMBL/GenBank/DDBJ whole genome shotgun (WGS) entry which is preliminary data.</text>
</comment>
<evidence type="ECO:0000256" key="1">
    <source>
        <dbReference type="SAM" id="MobiDB-lite"/>
    </source>
</evidence>
<feature type="region of interest" description="Disordered" evidence="1">
    <location>
        <begin position="73"/>
        <end position="120"/>
    </location>
</feature>
<keyword evidence="3" id="KW-1185">Reference proteome</keyword>
<name>A0A1X0DD61_MYCHE</name>